<accession>A0ABT8LEQ9</accession>
<dbReference type="InterPro" id="IPR038607">
    <property type="entry name" value="PhoD-like_sf"/>
</dbReference>
<keyword evidence="2" id="KW-0378">Hydrolase</keyword>
<name>A0ABT8LEQ9_9BACT</name>
<reference evidence="2" key="1">
    <citation type="submission" date="2023-06" db="EMBL/GenBank/DDBJ databases">
        <title>Genomic of Agaribacillus aureum.</title>
        <authorList>
            <person name="Wang G."/>
        </authorList>
    </citation>
    <scope>NUCLEOTIDE SEQUENCE</scope>
    <source>
        <strain evidence="2">BMA12</strain>
    </source>
</reference>
<feature type="domain" description="PhoD-like phosphatase metallophosphatase" evidence="1">
    <location>
        <begin position="234"/>
        <end position="368"/>
    </location>
</feature>
<dbReference type="EMBL" id="JAUJEB010000008">
    <property type="protein sequence ID" value="MDN5216267.1"/>
    <property type="molecule type" value="Genomic_DNA"/>
</dbReference>
<dbReference type="InterPro" id="IPR018946">
    <property type="entry name" value="PhoD-like_MPP"/>
</dbReference>
<dbReference type="Gene3D" id="3.60.21.70">
    <property type="entry name" value="PhoD-like phosphatase"/>
    <property type="match status" value="1"/>
</dbReference>
<dbReference type="CDD" id="cd07389">
    <property type="entry name" value="MPP_PhoD"/>
    <property type="match status" value="1"/>
</dbReference>
<dbReference type="Proteomes" id="UP001172083">
    <property type="component" value="Unassembled WGS sequence"/>
</dbReference>
<protein>
    <submittedName>
        <fullName evidence="2">Alkaline phosphatase D family protein</fullName>
        <ecNumber evidence="2">3.1.3.1</ecNumber>
    </submittedName>
</protein>
<organism evidence="2 3">
    <name type="scientific">Agaribacillus aureus</name>
    <dbReference type="NCBI Taxonomy" id="3051825"/>
    <lineage>
        <taxon>Bacteria</taxon>
        <taxon>Pseudomonadati</taxon>
        <taxon>Bacteroidota</taxon>
        <taxon>Cytophagia</taxon>
        <taxon>Cytophagales</taxon>
        <taxon>Splendidivirgaceae</taxon>
        <taxon>Agaribacillus</taxon>
    </lineage>
</organism>
<dbReference type="GO" id="GO:0004035">
    <property type="term" value="F:alkaline phosphatase activity"/>
    <property type="evidence" value="ECO:0007669"/>
    <property type="project" value="UniProtKB-EC"/>
</dbReference>
<dbReference type="RefSeq" id="WP_346761604.1">
    <property type="nucleotide sequence ID" value="NZ_JAUJEB010000008.1"/>
</dbReference>
<dbReference type="PANTHER" id="PTHR33987:SF1">
    <property type="entry name" value="CALCINEURIN-LIKE METALLO-PHOSPHOESTERASE SUPERFAMILY PROTEIN"/>
    <property type="match status" value="1"/>
</dbReference>
<dbReference type="EC" id="3.1.3.1" evidence="2"/>
<sequence length="413" mass="47702">MVGYSTMKEVLLWVQTTKSCEVKFAYWKLGDPGNKFSTEEVITQKDQAYVAKLVADEIEPGQKYGYQLYINSKLVKRPYRLTFQSQPLWQYRTDPPPFKFIVGSCAYINEAAYDRPGDGYGGDYEIFGSIYKEGADFMVWMGDNTYLREADWNSRTGIYHRYTHTRSTKEIQPVFGSMHHYAIWDDHDYGPNDSDRSFWNKEITTEAFKLFWGNPNYGVTGMGGVAGTFFWNDVQFFLLDDRYFRSPKHRTDGSPRTILGKEQYQWLIDALTFSRASFKFIVIGSQVLNTAKAGENYANYAEERQKLIEAIFDSKASGVVFLDGDRHYTELSVLNEARQYPLYDLTVSPLTAGVYNPKDEKNDLRVPETLVVERNYGLLEISGPRKDRVLSIKIKNKEGKLLWENKIRAADLK</sequence>
<dbReference type="SUPFAM" id="SSF56300">
    <property type="entry name" value="Metallo-dependent phosphatases"/>
    <property type="match status" value="1"/>
</dbReference>
<dbReference type="PANTHER" id="PTHR33987">
    <property type="entry name" value="CALCINEURIN-LIKE METALLO-PHOSPHOESTERASE SUPERFAMILY PROTEIN"/>
    <property type="match status" value="1"/>
</dbReference>
<keyword evidence="3" id="KW-1185">Reference proteome</keyword>
<dbReference type="InterPro" id="IPR029052">
    <property type="entry name" value="Metallo-depent_PP-like"/>
</dbReference>
<comment type="caution">
    <text evidence="2">The sequence shown here is derived from an EMBL/GenBank/DDBJ whole genome shotgun (WGS) entry which is preliminary data.</text>
</comment>
<evidence type="ECO:0000313" key="3">
    <source>
        <dbReference type="Proteomes" id="UP001172083"/>
    </source>
</evidence>
<evidence type="ECO:0000313" key="2">
    <source>
        <dbReference type="EMBL" id="MDN5216267.1"/>
    </source>
</evidence>
<dbReference type="Pfam" id="PF09423">
    <property type="entry name" value="PhoD"/>
    <property type="match status" value="1"/>
</dbReference>
<evidence type="ECO:0000259" key="1">
    <source>
        <dbReference type="Pfam" id="PF09423"/>
    </source>
</evidence>
<proteinExistence type="predicted"/>
<gene>
    <name evidence="2" type="ORF">QQ020_29635</name>
</gene>